<feature type="transmembrane region" description="Helical" evidence="2">
    <location>
        <begin position="110"/>
        <end position="127"/>
    </location>
</feature>
<evidence type="ECO:0000256" key="1">
    <source>
        <dbReference type="SAM" id="MobiDB-lite"/>
    </source>
</evidence>
<name>A0A0F9M0V6_9ZZZZ</name>
<feature type="region of interest" description="Disordered" evidence="1">
    <location>
        <begin position="527"/>
        <end position="564"/>
    </location>
</feature>
<sequence length="564" mass="62378">MPDATQTIAICDELGKLWYGRNAKFRDWYDILALYDYLKQKGMESVISNNPRTYYNAALHLLTPPTPPIRIPVEGLDPETTSWANQLEEAIRENWYGLDRRYRRRARKGWMQYVVGLMLVTGWYSVLCMVVEDQLIAEAWNPIEVYPDWDGLELYRCAHVFILRGNQARQFVSRRGWNLKRVIGGPYDTVTIYDLWEVDGNKVTNTTVADTTLVKPTRAEPFDSIPIFVGPVGGLPDDGPISATRARAINQDWRSEVGQSIFATNEGMYNNHNRMMTFMQQIVRDTAQPKYWEKGQNPGILTPEALEKRGPIFRLGQGDEIGTLQMPGIPLELSSILSQYEGMIQRGGIPAAIFGQMAASMPVGAMTQVAAATVQALALFHRATVDLLGDVINTWADGIIDGTYKGVSARPPSSIPRRLLRFDATFPLHIPGDLIQRATVLRMISPEAQLSPVTGLDLLFPEIEDPLGEVAKVRAAAAGRHPIFLTLGLVSALREEARLLRSQGLTEDAELLERAESVVRASLEGVMSGQQNGGGRPPGGVPPAGMSPGAQEELERLGAGVTQQ</sequence>
<gene>
    <name evidence="3" type="ORF">LCGC14_1442210</name>
</gene>
<dbReference type="EMBL" id="LAZR01009846">
    <property type="protein sequence ID" value="KKM70290.1"/>
    <property type="molecule type" value="Genomic_DNA"/>
</dbReference>
<accession>A0A0F9M0V6</accession>
<reference evidence="3" key="1">
    <citation type="journal article" date="2015" name="Nature">
        <title>Complex archaea that bridge the gap between prokaryotes and eukaryotes.</title>
        <authorList>
            <person name="Spang A."/>
            <person name="Saw J.H."/>
            <person name="Jorgensen S.L."/>
            <person name="Zaremba-Niedzwiedzka K."/>
            <person name="Martijn J."/>
            <person name="Lind A.E."/>
            <person name="van Eijk R."/>
            <person name="Schleper C."/>
            <person name="Guy L."/>
            <person name="Ettema T.J."/>
        </authorList>
    </citation>
    <scope>NUCLEOTIDE SEQUENCE</scope>
</reference>
<evidence type="ECO:0000313" key="3">
    <source>
        <dbReference type="EMBL" id="KKM70290.1"/>
    </source>
</evidence>
<evidence type="ECO:0000256" key="2">
    <source>
        <dbReference type="SAM" id="Phobius"/>
    </source>
</evidence>
<evidence type="ECO:0008006" key="4">
    <source>
        <dbReference type="Google" id="ProtNLM"/>
    </source>
</evidence>
<dbReference type="AlphaFoldDB" id="A0A0F9M0V6"/>
<comment type="caution">
    <text evidence="3">The sequence shown here is derived from an EMBL/GenBank/DDBJ whole genome shotgun (WGS) entry which is preliminary data.</text>
</comment>
<keyword evidence="2" id="KW-0472">Membrane</keyword>
<keyword evidence="2" id="KW-1133">Transmembrane helix</keyword>
<organism evidence="3">
    <name type="scientific">marine sediment metagenome</name>
    <dbReference type="NCBI Taxonomy" id="412755"/>
    <lineage>
        <taxon>unclassified sequences</taxon>
        <taxon>metagenomes</taxon>
        <taxon>ecological metagenomes</taxon>
    </lineage>
</organism>
<proteinExistence type="predicted"/>
<protein>
    <recommendedName>
        <fullName evidence="4">Portal protein</fullName>
    </recommendedName>
</protein>
<keyword evidence="2" id="KW-0812">Transmembrane</keyword>